<dbReference type="InterPro" id="IPR058240">
    <property type="entry name" value="rSAM_sf"/>
</dbReference>
<gene>
    <name evidence="8 12" type="primary">rimO</name>
    <name evidence="12" type="ORF">WMO66_10430</name>
</gene>
<dbReference type="EMBL" id="JBBMFF010000241">
    <property type="protein sequence ID" value="MEQ2511655.1"/>
    <property type="molecule type" value="Genomic_DNA"/>
</dbReference>
<dbReference type="InterPro" id="IPR006638">
    <property type="entry name" value="Elp3/MiaA/NifB-like_rSAM"/>
</dbReference>
<evidence type="ECO:0000256" key="7">
    <source>
        <dbReference type="ARBA" id="ARBA00023014"/>
    </source>
</evidence>
<keyword evidence="1 8" id="KW-0004">4Fe-4S</keyword>
<dbReference type="NCBIfam" id="TIGR00089">
    <property type="entry name" value="MiaB/RimO family radical SAM methylthiotransferase"/>
    <property type="match status" value="1"/>
</dbReference>
<accession>A0ABV1G8C3</accession>
<dbReference type="CDD" id="cd01335">
    <property type="entry name" value="Radical_SAM"/>
    <property type="match status" value="1"/>
</dbReference>
<dbReference type="GO" id="GO:0005840">
    <property type="term" value="C:ribosome"/>
    <property type="evidence" value="ECO:0007669"/>
    <property type="project" value="UniProtKB-KW"/>
</dbReference>
<feature type="binding site" evidence="8">
    <location>
        <position position="156"/>
    </location>
    <ligand>
        <name>[4Fe-4S] cluster</name>
        <dbReference type="ChEBI" id="CHEBI:49883"/>
        <label>2</label>
        <note>4Fe-4S-S-AdoMet</note>
    </ligand>
</feature>
<dbReference type="Gene3D" id="3.80.30.20">
    <property type="entry name" value="tm_1862 like domain"/>
    <property type="match status" value="1"/>
</dbReference>
<evidence type="ECO:0000259" key="9">
    <source>
        <dbReference type="PROSITE" id="PS50926"/>
    </source>
</evidence>
<dbReference type="PANTHER" id="PTHR43837:SF1">
    <property type="entry name" value="RIBOSOMAL PROTEIN US12 METHYLTHIOTRANSFERASE RIMO"/>
    <property type="match status" value="1"/>
</dbReference>
<dbReference type="HAMAP" id="MF_01865">
    <property type="entry name" value="MTTase_RimO"/>
    <property type="match status" value="1"/>
</dbReference>
<dbReference type="PROSITE" id="PS50926">
    <property type="entry name" value="TRAM"/>
    <property type="match status" value="1"/>
</dbReference>
<dbReference type="InterPro" id="IPR038135">
    <property type="entry name" value="Methylthiotransferase_N_sf"/>
</dbReference>
<dbReference type="SMART" id="SM00729">
    <property type="entry name" value="Elp3"/>
    <property type="match status" value="1"/>
</dbReference>
<dbReference type="PROSITE" id="PS01278">
    <property type="entry name" value="MTTASE_RADICAL"/>
    <property type="match status" value="1"/>
</dbReference>
<dbReference type="PANTHER" id="PTHR43837">
    <property type="entry name" value="RIBOSOMAL PROTEIN S12 METHYLTHIOTRANSFERASE RIMO"/>
    <property type="match status" value="1"/>
</dbReference>
<dbReference type="Pfam" id="PF18693">
    <property type="entry name" value="TRAM_2"/>
    <property type="match status" value="1"/>
</dbReference>
<keyword evidence="3 8" id="KW-0808">Transferase</keyword>
<feature type="binding site" evidence="8">
    <location>
        <position position="82"/>
    </location>
    <ligand>
        <name>[4Fe-4S] cluster</name>
        <dbReference type="ChEBI" id="CHEBI:49883"/>
        <label>1</label>
    </ligand>
</feature>
<evidence type="ECO:0000256" key="6">
    <source>
        <dbReference type="ARBA" id="ARBA00023004"/>
    </source>
</evidence>
<proteinExistence type="inferred from homology"/>
<dbReference type="InterPro" id="IPR005839">
    <property type="entry name" value="Methylthiotransferase"/>
</dbReference>
<evidence type="ECO:0000313" key="13">
    <source>
        <dbReference type="Proteomes" id="UP001491552"/>
    </source>
</evidence>
<comment type="subcellular location">
    <subcellularLocation>
        <location evidence="8">Cytoplasm</location>
    </subcellularLocation>
</comment>
<dbReference type="Pfam" id="PF00919">
    <property type="entry name" value="UPF0004"/>
    <property type="match status" value="1"/>
</dbReference>
<feature type="domain" description="Radical SAM core" evidence="11">
    <location>
        <begin position="142"/>
        <end position="373"/>
    </location>
</feature>
<comment type="cofactor">
    <cofactor evidence="8">
        <name>[4Fe-4S] cluster</name>
        <dbReference type="ChEBI" id="CHEBI:49883"/>
    </cofactor>
    <text evidence="8">Binds 2 [4Fe-4S] clusters. One cluster is coordinated with 3 cysteines and an exchangeable S-adenosyl-L-methionine.</text>
</comment>
<evidence type="ECO:0000256" key="8">
    <source>
        <dbReference type="HAMAP-Rule" id="MF_01865"/>
    </source>
</evidence>
<dbReference type="InterPro" id="IPR023404">
    <property type="entry name" value="rSAM_horseshoe"/>
</dbReference>
<evidence type="ECO:0000256" key="5">
    <source>
        <dbReference type="ARBA" id="ARBA00022723"/>
    </source>
</evidence>
<dbReference type="PROSITE" id="PS51449">
    <property type="entry name" value="MTTASE_N"/>
    <property type="match status" value="1"/>
</dbReference>
<dbReference type="SFLD" id="SFLDF00274">
    <property type="entry name" value="ribosomal_protein_S12_methylth"/>
    <property type="match status" value="1"/>
</dbReference>
<keyword evidence="7 8" id="KW-0411">Iron-sulfur</keyword>
<comment type="similarity">
    <text evidence="8">Belongs to the methylthiotransferase family. RimO subfamily.</text>
</comment>
<feature type="binding site" evidence="8">
    <location>
        <position position="48"/>
    </location>
    <ligand>
        <name>[4Fe-4S] cluster</name>
        <dbReference type="ChEBI" id="CHEBI:49883"/>
        <label>1</label>
    </ligand>
</feature>
<sequence length="444" mass="49218">MGKRVGMISLGCAKNQVNAEQMLYRLQQAGYTLQEDVDGADLVIVNTCGFIDSAKSEAIDNILAMGALKQEGRIGRLLVTGCLSQRYQDEILQEMPEVDGVLGTGSYDDIVSVADRLLNGGETVSEFGDIDAPADEAGRVLTTPQHYAYIKIAEGCNNFCAFCIIPHLRGRYRSRAVEDILQEARGLAESGVKELIVVAQDTSRYGTDLYGAPRLPLLLHELCRIEGFHWIRVHYLYPDMITDELLDTFASEPKLVNYMDIPIQHVNDAILRRMNRRGTRAELDEMLQKLRSRLPDAVIRTSLITGLPGEGEAEFEELCTWLRENKLERVGAFVFSPEDGTPAAKMEHADEEVAQRRAEIIAELQSRIMDAYNAARVGTVMEVLCEGEEPETGRCFGRTYADSPDIDGRVLFSAARSVVPGEFVMVRITGAEDGDLVGEMEENA</sequence>
<dbReference type="NCBIfam" id="TIGR01125">
    <property type="entry name" value="30S ribosomal protein S12 methylthiotransferase RimO"/>
    <property type="match status" value="1"/>
</dbReference>
<keyword evidence="6 8" id="KW-0408">Iron</keyword>
<comment type="caution">
    <text evidence="12">The sequence shown here is derived from an EMBL/GenBank/DDBJ whole genome shotgun (WGS) entry which is preliminary data.</text>
</comment>
<name>A0ABV1G8C3_9FIRM</name>
<evidence type="ECO:0000256" key="2">
    <source>
        <dbReference type="ARBA" id="ARBA00022490"/>
    </source>
</evidence>
<keyword evidence="12" id="KW-0687">Ribonucleoprotein</keyword>
<keyword evidence="13" id="KW-1185">Reference proteome</keyword>
<keyword evidence="2 8" id="KW-0963">Cytoplasm</keyword>
<feature type="binding site" evidence="8">
    <location>
        <position position="12"/>
    </location>
    <ligand>
        <name>[4Fe-4S] cluster</name>
        <dbReference type="ChEBI" id="CHEBI:49883"/>
        <label>1</label>
    </ligand>
</feature>
<evidence type="ECO:0000313" key="12">
    <source>
        <dbReference type="EMBL" id="MEQ2511655.1"/>
    </source>
</evidence>
<organism evidence="12 13">
    <name type="scientific">Faecousia intestinalis</name>
    <dbReference type="NCBI Taxonomy" id="3133167"/>
    <lineage>
        <taxon>Bacteria</taxon>
        <taxon>Bacillati</taxon>
        <taxon>Bacillota</taxon>
        <taxon>Clostridia</taxon>
        <taxon>Eubacteriales</taxon>
        <taxon>Oscillospiraceae</taxon>
        <taxon>Faecousia</taxon>
    </lineage>
</organism>
<feature type="binding site" evidence="8">
    <location>
        <position position="160"/>
    </location>
    <ligand>
        <name>[4Fe-4S] cluster</name>
        <dbReference type="ChEBI" id="CHEBI:49883"/>
        <label>2</label>
        <note>4Fe-4S-S-AdoMet</note>
    </ligand>
</feature>
<dbReference type="EC" id="2.8.4.4" evidence="8"/>
<dbReference type="Gene3D" id="3.40.50.12160">
    <property type="entry name" value="Methylthiotransferase, N-terminal domain"/>
    <property type="match status" value="1"/>
</dbReference>
<reference evidence="12 13" key="1">
    <citation type="submission" date="2024-03" db="EMBL/GenBank/DDBJ databases">
        <title>Human intestinal bacterial collection.</title>
        <authorList>
            <person name="Pauvert C."/>
            <person name="Hitch T.C.A."/>
            <person name="Clavel T."/>
        </authorList>
    </citation>
    <scope>NUCLEOTIDE SEQUENCE [LARGE SCALE GENOMIC DNA]</scope>
    <source>
        <strain evidence="12 13">CLA-AA-H192</strain>
    </source>
</reference>
<evidence type="ECO:0000259" key="11">
    <source>
        <dbReference type="PROSITE" id="PS51918"/>
    </source>
</evidence>
<evidence type="ECO:0000256" key="4">
    <source>
        <dbReference type="ARBA" id="ARBA00022691"/>
    </source>
</evidence>
<dbReference type="InterPro" id="IPR005840">
    <property type="entry name" value="Ribosomal_uS12_MeSTrfase_RimO"/>
</dbReference>
<dbReference type="Proteomes" id="UP001491552">
    <property type="component" value="Unassembled WGS sequence"/>
</dbReference>
<evidence type="ECO:0000256" key="1">
    <source>
        <dbReference type="ARBA" id="ARBA00022485"/>
    </source>
</evidence>
<dbReference type="SFLD" id="SFLDS00029">
    <property type="entry name" value="Radical_SAM"/>
    <property type="match status" value="1"/>
</dbReference>
<feature type="domain" description="TRAM" evidence="9">
    <location>
        <begin position="374"/>
        <end position="442"/>
    </location>
</feature>
<dbReference type="Pfam" id="PF04055">
    <property type="entry name" value="Radical_SAM"/>
    <property type="match status" value="1"/>
</dbReference>
<keyword evidence="5 8" id="KW-0479">Metal-binding</keyword>
<dbReference type="SUPFAM" id="SSF102114">
    <property type="entry name" value="Radical SAM enzymes"/>
    <property type="match status" value="1"/>
</dbReference>
<dbReference type="PROSITE" id="PS51918">
    <property type="entry name" value="RADICAL_SAM"/>
    <property type="match status" value="1"/>
</dbReference>
<dbReference type="GO" id="GO:0103039">
    <property type="term" value="F:protein methylthiotransferase activity"/>
    <property type="evidence" value="ECO:0007669"/>
    <property type="project" value="UniProtKB-EC"/>
</dbReference>
<keyword evidence="4 8" id="KW-0949">S-adenosyl-L-methionine</keyword>
<dbReference type="InterPro" id="IPR007197">
    <property type="entry name" value="rSAM"/>
</dbReference>
<dbReference type="InterPro" id="IPR013848">
    <property type="entry name" value="Methylthiotransferase_N"/>
</dbReference>
<keyword evidence="12" id="KW-0689">Ribosomal protein</keyword>
<dbReference type="InterPro" id="IPR012340">
    <property type="entry name" value="NA-bd_OB-fold"/>
</dbReference>
<dbReference type="SFLD" id="SFLDG01082">
    <property type="entry name" value="B12-binding_domain_containing"/>
    <property type="match status" value="1"/>
</dbReference>
<dbReference type="InterPro" id="IPR002792">
    <property type="entry name" value="TRAM_dom"/>
</dbReference>
<feature type="domain" description="MTTase N-terminal" evidence="10">
    <location>
        <begin position="3"/>
        <end position="119"/>
    </location>
</feature>
<feature type="binding site" evidence="8">
    <location>
        <position position="163"/>
    </location>
    <ligand>
        <name>[4Fe-4S] cluster</name>
        <dbReference type="ChEBI" id="CHEBI:49883"/>
        <label>2</label>
        <note>4Fe-4S-S-AdoMet</note>
    </ligand>
</feature>
<dbReference type="InterPro" id="IPR020612">
    <property type="entry name" value="Methylthiotransferase_CS"/>
</dbReference>
<dbReference type="RefSeq" id="WP_349136405.1">
    <property type="nucleotide sequence ID" value="NZ_JBBMFF010000241.1"/>
</dbReference>
<evidence type="ECO:0000259" key="10">
    <source>
        <dbReference type="PROSITE" id="PS51449"/>
    </source>
</evidence>
<dbReference type="SFLD" id="SFLDG01061">
    <property type="entry name" value="methylthiotransferase"/>
    <property type="match status" value="1"/>
</dbReference>
<evidence type="ECO:0000256" key="3">
    <source>
        <dbReference type="ARBA" id="ARBA00022679"/>
    </source>
</evidence>
<comment type="function">
    <text evidence="8">Catalyzes the methylthiolation of an aspartic acid residue of ribosomal protein uS12.</text>
</comment>
<comment type="catalytic activity">
    <reaction evidence="8">
        <text>L-aspartate(89)-[ribosomal protein uS12]-hydrogen + (sulfur carrier)-SH + AH2 + 2 S-adenosyl-L-methionine = 3-methylsulfanyl-L-aspartate(89)-[ribosomal protein uS12]-hydrogen + (sulfur carrier)-H + 5'-deoxyadenosine + L-methionine + A + S-adenosyl-L-homocysteine + 2 H(+)</text>
        <dbReference type="Rhea" id="RHEA:37087"/>
        <dbReference type="Rhea" id="RHEA-COMP:10460"/>
        <dbReference type="Rhea" id="RHEA-COMP:10461"/>
        <dbReference type="Rhea" id="RHEA-COMP:14737"/>
        <dbReference type="Rhea" id="RHEA-COMP:14739"/>
        <dbReference type="ChEBI" id="CHEBI:13193"/>
        <dbReference type="ChEBI" id="CHEBI:15378"/>
        <dbReference type="ChEBI" id="CHEBI:17319"/>
        <dbReference type="ChEBI" id="CHEBI:17499"/>
        <dbReference type="ChEBI" id="CHEBI:29917"/>
        <dbReference type="ChEBI" id="CHEBI:29961"/>
        <dbReference type="ChEBI" id="CHEBI:57844"/>
        <dbReference type="ChEBI" id="CHEBI:57856"/>
        <dbReference type="ChEBI" id="CHEBI:59789"/>
        <dbReference type="ChEBI" id="CHEBI:64428"/>
        <dbReference type="ChEBI" id="CHEBI:73599"/>
        <dbReference type="EC" id="2.8.4.4"/>
    </reaction>
</comment>
<dbReference type="Gene3D" id="2.40.50.140">
    <property type="entry name" value="Nucleic acid-binding proteins"/>
    <property type="match status" value="1"/>
</dbReference>
<protein>
    <recommendedName>
        <fullName evidence="8">Ribosomal protein uS12 methylthiotransferase RimO</fullName>
        <shortName evidence="8">uS12 MTTase</shortName>
        <shortName evidence="8">uS12 methylthiotransferase</shortName>
        <ecNumber evidence="8">2.8.4.4</ecNumber>
    </recommendedName>
    <alternativeName>
        <fullName evidence="8">Ribosomal protein uS12 (aspartate-C(3))-methylthiotransferase</fullName>
    </alternativeName>
    <alternativeName>
        <fullName evidence="8">Ribosome maturation factor RimO</fullName>
    </alternativeName>
</protein>